<dbReference type="InterPro" id="IPR010512">
    <property type="entry name" value="DUF1091"/>
</dbReference>
<feature type="signal peptide" evidence="1">
    <location>
        <begin position="1"/>
        <end position="18"/>
    </location>
</feature>
<dbReference type="OMA" id="LYMDEQD"/>
<dbReference type="AlphaFoldDB" id="B4P384"/>
<feature type="chain" id="PRO_5002820817" evidence="1">
    <location>
        <begin position="19"/>
        <end position="178"/>
    </location>
</feature>
<dbReference type="Pfam" id="PF06477">
    <property type="entry name" value="DUF1091"/>
    <property type="match status" value="1"/>
</dbReference>
<sequence>MGTLFCLYCFLLFSCVSSEQRNFRIVIDQISIKILDTKTIEELGCEVEQISNRSYVNCHMLLNREVSKLDVRNVVSFLKPNGQEMKLYEGRLNACLLIGSFQKNRLMNIFSKGFKRFSNLECPLKANFNYTVTNLYMDEQDFPSFVPFGTFRSLSDFFLNQSFIASRSIAHGRVIHRL</sequence>
<gene>
    <name evidence="2" type="primary">Dyak\GE18666</name>
    <name evidence="2" type="synonym">dyak_GLEANR_2451</name>
    <name evidence="2" type="synonym">GE18666</name>
    <name evidence="2" type="ORF">Dyak_GE18666</name>
</gene>
<dbReference type="PANTHER" id="PTHR20898">
    <property type="entry name" value="DAEDALUS ON 3-RELATED-RELATED"/>
    <property type="match status" value="1"/>
</dbReference>
<evidence type="ECO:0000313" key="3">
    <source>
        <dbReference type="Proteomes" id="UP000002282"/>
    </source>
</evidence>
<accession>B4P384</accession>
<reference evidence="2 3" key="2">
    <citation type="journal article" date="2007" name="PLoS Biol.">
        <title>Principles of genome evolution in the Drosophila melanogaster species group.</title>
        <authorList>
            <person name="Ranz J.M."/>
            <person name="Maurin D."/>
            <person name="Chan Y.S."/>
            <person name="von Grotthuss M."/>
            <person name="Hillier L.W."/>
            <person name="Roote J."/>
            <person name="Ashburner M."/>
            <person name="Bergman C.M."/>
        </authorList>
    </citation>
    <scope>NUCLEOTIDE SEQUENCE [LARGE SCALE GENOMIC DNA]</scope>
    <source>
        <strain evidence="3">Tai18E2 / Tucson 14021-0261.01</strain>
    </source>
</reference>
<keyword evidence="1" id="KW-0732">Signal</keyword>
<protein>
    <submittedName>
        <fullName evidence="2">Uncharacterized protein</fullName>
    </submittedName>
</protein>
<evidence type="ECO:0000313" key="2">
    <source>
        <dbReference type="EMBL" id="EDW88326.1"/>
    </source>
</evidence>
<dbReference type="Proteomes" id="UP000002282">
    <property type="component" value="Chromosome 2L"/>
</dbReference>
<organism evidence="2 3">
    <name type="scientific">Drosophila yakuba</name>
    <name type="common">Fruit fly</name>
    <dbReference type="NCBI Taxonomy" id="7245"/>
    <lineage>
        <taxon>Eukaryota</taxon>
        <taxon>Metazoa</taxon>
        <taxon>Ecdysozoa</taxon>
        <taxon>Arthropoda</taxon>
        <taxon>Hexapoda</taxon>
        <taxon>Insecta</taxon>
        <taxon>Pterygota</taxon>
        <taxon>Neoptera</taxon>
        <taxon>Endopterygota</taxon>
        <taxon>Diptera</taxon>
        <taxon>Brachycera</taxon>
        <taxon>Muscomorpha</taxon>
        <taxon>Ephydroidea</taxon>
        <taxon>Drosophilidae</taxon>
        <taxon>Drosophila</taxon>
        <taxon>Sophophora</taxon>
    </lineage>
</organism>
<name>B4P384_DROYA</name>
<dbReference type="eggNOG" id="ENOG502TB74">
    <property type="taxonomic scope" value="Eukaryota"/>
</dbReference>
<reference evidence="2 3" key="1">
    <citation type="journal article" date="2007" name="Nature">
        <title>Evolution of genes and genomes on the Drosophila phylogeny.</title>
        <authorList>
            <consortium name="Drosophila 12 Genomes Consortium"/>
            <person name="Clark A.G."/>
            <person name="Eisen M.B."/>
            <person name="Smith D.R."/>
            <person name="Bergman C.M."/>
            <person name="Oliver B."/>
            <person name="Markow T.A."/>
            <person name="Kaufman T.C."/>
            <person name="Kellis M."/>
            <person name="Gelbart W."/>
            <person name="Iyer V.N."/>
            <person name="Pollard D.A."/>
            <person name="Sackton T.B."/>
            <person name="Larracuente A.M."/>
            <person name="Singh N.D."/>
            <person name="Abad J.P."/>
            <person name="Abt D.N."/>
            <person name="Adryan B."/>
            <person name="Aguade M."/>
            <person name="Akashi H."/>
            <person name="Anderson W.W."/>
            <person name="Aquadro C.F."/>
            <person name="Ardell D.H."/>
            <person name="Arguello R."/>
            <person name="Artieri C.G."/>
            <person name="Barbash D.A."/>
            <person name="Barker D."/>
            <person name="Barsanti P."/>
            <person name="Batterham P."/>
            <person name="Batzoglou S."/>
            <person name="Begun D."/>
            <person name="Bhutkar A."/>
            <person name="Blanco E."/>
            <person name="Bosak S.A."/>
            <person name="Bradley R.K."/>
            <person name="Brand A.D."/>
            <person name="Brent M.R."/>
            <person name="Brooks A.N."/>
            <person name="Brown R.H."/>
            <person name="Butlin R.K."/>
            <person name="Caggese C."/>
            <person name="Calvi B.R."/>
            <person name="Bernardo de Carvalho A."/>
            <person name="Caspi A."/>
            <person name="Castrezana S."/>
            <person name="Celniker S.E."/>
            <person name="Chang J.L."/>
            <person name="Chapple C."/>
            <person name="Chatterji S."/>
            <person name="Chinwalla A."/>
            <person name="Civetta A."/>
            <person name="Clifton S.W."/>
            <person name="Comeron J.M."/>
            <person name="Costello J.C."/>
            <person name="Coyne J.A."/>
            <person name="Daub J."/>
            <person name="David R.G."/>
            <person name="Delcher A.L."/>
            <person name="Delehaunty K."/>
            <person name="Do C.B."/>
            <person name="Ebling H."/>
            <person name="Edwards K."/>
            <person name="Eickbush T."/>
            <person name="Evans J.D."/>
            <person name="Filipski A."/>
            <person name="Findeiss S."/>
            <person name="Freyhult E."/>
            <person name="Fulton L."/>
            <person name="Fulton R."/>
            <person name="Garcia A.C."/>
            <person name="Gardiner A."/>
            <person name="Garfield D.A."/>
            <person name="Garvin B.E."/>
            <person name="Gibson G."/>
            <person name="Gilbert D."/>
            <person name="Gnerre S."/>
            <person name="Godfrey J."/>
            <person name="Good R."/>
            <person name="Gotea V."/>
            <person name="Gravely B."/>
            <person name="Greenberg A.J."/>
            <person name="Griffiths-Jones S."/>
            <person name="Gross S."/>
            <person name="Guigo R."/>
            <person name="Gustafson E.A."/>
            <person name="Haerty W."/>
            <person name="Hahn M.W."/>
            <person name="Halligan D.L."/>
            <person name="Halpern A.L."/>
            <person name="Halter G.M."/>
            <person name="Han M.V."/>
            <person name="Heger A."/>
            <person name="Hillier L."/>
            <person name="Hinrichs A.S."/>
            <person name="Holmes I."/>
            <person name="Hoskins R.A."/>
            <person name="Hubisz M.J."/>
            <person name="Hultmark D."/>
            <person name="Huntley M.A."/>
            <person name="Jaffe D.B."/>
            <person name="Jagadeeshan S."/>
            <person name="Jeck W.R."/>
            <person name="Johnson J."/>
            <person name="Jones C.D."/>
            <person name="Jordan W.C."/>
            <person name="Karpen G.H."/>
            <person name="Kataoka E."/>
            <person name="Keightley P.D."/>
            <person name="Kheradpour P."/>
            <person name="Kirkness E.F."/>
            <person name="Koerich L.B."/>
            <person name="Kristiansen K."/>
            <person name="Kudrna D."/>
            <person name="Kulathinal R.J."/>
            <person name="Kumar S."/>
            <person name="Kwok R."/>
            <person name="Lander E."/>
            <person name="Langley C.H."/>
            <person name="Lapoint R."/>
            <person name="Lazzaro B.P."/>
            <person name="Lee S.J."/>
            <person name="Levesque L."/>
            <person name="Li R."/>
            <person name="Lin C.F."/>
            <person name="Lin M.F."/>
            <person name="Lindblad-Toh K."/>
            <person name="Llopart A."/>
            <person name="Long M."/>
            <person name="Low L."/>
            <person name="Lozovsky E."/>
            <person name="Lu J."/>
            <person name="Luo M."/>
            <person name="Machado C.A."/>
            <person name="Makalowski W."/>
            <person name="Marzo M."/>
            <person name="Matsuda M."/>
            <person name="Matzkin L."/>
            <person name="McAllister B."/>
            <person name="McBride C.S."/>
            <person name="McKernan B."/>
            <person name="McKernan K."/>
            <person name="Mendez-Lago M."/>
            <person name="Minx P."/>
            <person name="Mollenhauer M.U."/>
            <person name="Montooth K."/>
            <person name="Mount S.M."/>
            <person name="Mu X."/>
            <person name="Myers E."/>
            <person name="Negre B."/>
            <person name="Newfeld S."/>
            <person name="Nielsen R."/>
            <person name="Noor M.A."/>
            <person name="O'Grady P."/>
            <person name="Pachter L."/>
            <person name="Papaceit M."/>
            <person name="Parisi M.J."/>
            <person name="Parisi M."/>
            <person name="Parts L."/>
            <person name="Pedersen J.S."/>
            <person name="Pesole G."/>
            <person name="Phillippy A.M."/>
            <person name="Ponting C.P."/>
            <person name="Pop M."/>
            <person name="Porcelli D."/>
            <person name="Powell J.R."/>
            <person name="Prohaska S."/>
            <person name="Pruitt K."/>
            <person name="Puig M."/>
            <person name="Quesneville H."/>
            <person name="Ram K.R."/>
            <person name="Rand D."/>
            <person name="Rasmussen M.D."/>
            <person name="Reed L.K."/>
            <person name="Reenan R."/>
            <person name="Reily A."/>
            <person name="Remington K.A."/>
            <person name="Rieger T.T."/>
            <person name="Ritchie M.G."/>
            <person name="Robin C."/>
            <person name="Rogers Y.H."/>
            <person name="Rohde C."/>
            <person name="Rozas J."/>
            <person name="Rubenfield M.J."/>
            <person name="Ruiz A."/>
            <person name="Russo S."/>
            <person name="Salzberg S.L."/>
            <person name="Sanchez-Gracia A."/>
            <person name="Saranga D.J."/>
            <person name="Sato H."/>
            <person name="Schaeffer S.W."/>
            <person name="Schatz M.C."/>
            <person name="Schlenke T."/>
            <person name="Schwartz R."/>
            <person name="Segarra C."/>
            <person name="Singh R.S."/>
            <person name="Sirot L."/>
            <person name="Sirota M."/>
            <person name="Sisneros N.B."/>
            <person name="Smith C.D."/>
            <person name="Smith T.F."/>
            <person name="Spieth J."/>
            <person name="Stage D.E."/>
            <person name="Stark A."/>
            <person name="Stephan W."/>
            <person name="Strausberg R.L."/>
            <person name="Strempel S."/>
            <person name="Sturgill D."/>
            <person name="Sutton G."/>
            <person name="Sutton G.G."/>
            <person name="Tao W."/>
            <person name="Teichmann S."/>
            <person name="Tobari Y.N."/>
            <person name="Tomimura Y."/>
            <person name="Tsolas J.M."/>
            <person name="Valente V.L."/>
            <person name="Venter E."/>
            <person name="Venter J.C."/>
            <person name="Vicario S."/>
            <person name="Vieira F.G."/>
            <person name="Vilella A.J."/>
            <person name="Villasante A."/>
            <person name="Walenz B."/>
            <person name="Wang J."/>
            <person name="Wasserman M."/>
            <person name="Watts T."/>
            <person name="Wilson D."/>
            <person name="Wilson R.K."/>
            <person name="Wing R.A."/>
            <person name="Wolfner M.F."/>
            <person name="Wong A."/>
            <person name="Wong G.K."/>
            <person name="Wu C.I."/>
            <person name="Wu G."/>
            <person name="Yamamoto D."/>
            <person name="Yang H.P."/>
            <person name="Yang S.P."/>
            <person name="Yorke J.A."/>
            <person name="Yoshida K."/>
            <person name="Zdobnov E."/>
            <person name="Zhang P."/>
            <person name="Zhang Y."/>
            <person name="Zimin A.V."/>
            <person name="Baldwin J."/>
            <person name="Abdouelleil A."/>
            <person name="Abdulkadir J."/>
            <person name="Abebe A."/>
            <person name="Abera B."/>
            <person name="Abreu J."/>
            <person name="Acer S.C."/>
            <person name="Aftuck L."/>
            <person name="Alexander A."/>
            <person name="An P."/>
            <person name="Anderson E."/>
            <person name="Anderson S."/>
            <person name="Arachi H."/>
            <person name="Azer M."/>
            <person name="Bachantsang P."/>
            <person name="Barry A."/>
            <person name="Bayul T."/>
            <person name="Berlin A."/>
            <person name="Bessette D."/>
            <person name="Bloom T."/>
            <person name="Blye J."/>
            <person name="Boguslavskiy L."/>
            <person name="Bonnet C."/>
            <person name="Boukhgalter B."/>
            <person name="Bourzgui I."/>
            <person name="Brown A."/>
            <person name="Cahill P."/>
            <person name="Channer S."/>
            <person name="Cheshatsang Y."/>
            <person name="Chuda L."/>
            <person name="Citroen M."/>
            <person name="Collymore A."/>
            <person name="Cooke P."/>
            <person name="Costello M."/>
            <person name="D'Aco K."/>
            <person name="Daza R."/>
            <person name="De Haan G."/>
            <person name="DeGray S."/>
            <person name="DeMaso C."/>
            <person name="Dhargay N."/>
            <person name="Dooley K."/>
            <person name="Dooley E."/>
            <person name="Doricent M."/>
            <person name="Dorje P."/>
            <person name="Dorjee K."/>
            <person name="Dupes A."/>
            <person name="Elong R."/>
            <person name="Falk J."/>
            <person name="Farina A."/>
            <person name="Faro S."/>
            <person name="Ferguson D."/>
            <person name="Fisher S."/>
            <person name="Foley C.D."/>
            <person name="Franke A."/>
            <person name="Friedrich D."/>
            <person name="Gadbois L."/>
            <person name="Gearin G."/>
            <person name="Gearin C.R."/>
            <person name="Giannoukos G."/>
            <person name="Goode T."/>
            <person name="Graham J."/>
            <person name="Grandbois E."/>
            <person name="Grewal S."/>
            <person name="Gyaltsen K."/>
            <person name="Hafez N."/>
            <person name="Hagos B."/>
            <person name="Hall J."/>
            <person name="Henson C."/>
            <person name="Hollinger A."/>
            <person name="Honan T."/>
            <person name="Huard M.D."/>
            <person name="Hughes L."/>
            <person name="Hurhula B."/>
            <person name="Husby M.E."/>
            <person name="Kamat A."/>
            <person name="Kanga B."/>
            <person name="Kashin S."/>
            <person name="Khazanovich D."/>
            <person name="Kisner P."/>
            <person name="Lance K."/>
            <person name="Lara M."/>
            <person name="Lee W."/>
            <person name="Lennon N."/>
            <person name="Letendre F."/>
            <person name="LeVine R."/>
            <person name="Lipovsky A."/>
            <person name="Liu X."/>
            <person name="Liu J."/>
            <person name="Liu S."/>
            <person name="Lokyitsang T."/>
            <person name="Lokyitsang Y."/>
            <person name="Lubonja R."/>
            <person name="Lui A."/>
            <person name="MacDonald P."/>
            <person name="Magnisalis V."/>
            <person name="Maru K."/>
            <person name="Matthews C."/>
            <person name="McCusker W."/>
            <person name="McDonough S."/>
            <person name="Mehta T."/>
            <person name="Meldrim J."/>
            <person name="Meneus L."/>
            <person name="Mihai O."/>
            <person name="Mihalev A."/>
            <person name="Mihova T."/>
            <person name="Mittelman R."/>
            <person name="Mlenga V."/>
            <person name="Montmayeur A."/>
            <person name="Mulrain L."/>
            <person name="Navidi A."/>
            <person name="Naylor J."/>
            <person name="Negash T."/>
            <person name="Nguyen T."/>
            <person name="Nguyen N."/>
            <person name="Nicol R."/>
            <person name="Norbu C."/>
            <person name="Norbu N."/>
            <person name="Novod N."/>
            <person name="O'Neill B."/>
            <person name="Osman S."/>
            <person name="Markiewicz E."/>
            <person name="Oyono O.L."/>
            <person name="Patti C."/>
            <person name="Phunkhang P."/>
            <person name="Pierre F."/>
            <person name="Priest M."/>
            <person name="Raghuraman S."/>
            <person name="Rege F."/>
            <person name="Reyes R."/>
            <person name="Rise C."/>
            <person name="Rogov P."/>
            <person name="Ross K."/>
            <person name="Ryan E."/>
            <person name="Settipalli S."/>
            <person name="Shea T."/>
            <person name="Sherpa N."/>
            <person name="Shi L."/>
            <person name="Shih D."/>
            <person name="Sparrow T."/>
            <person name="Spaulding J."/>
            <person name="Stalker J."/>
            <person name="Stange-Thomann N."/>
            <person name="Stavropoulos S."/>
            <person name="Stone C."/>
            <person name="Strader C."/>
            <person name="Tesfaye S."/>
            <person name="Thomson T."/>
            <person name="Thoulutsang Y."/>
            <person name="Thoulutsang D."/>
            <person name="Topham K."/>
            <person name="Topping I."/>
            <person name="Tsamla T."/>
            <person name="Vassiliev H."/>
            <person name="Vo A."/>
            <person name="Wangchuk T."/>
            <person name="Wangdi T."/>
            <person name="Weiand M."/>
            <person name="Wilkinson J."/>
            <person name="Wilson A."/>
            <person name="Yadav S."/>
            <person name="Young G."/>
            <person name="Yu Q."/>
            <person name="Zembek L."/>
            <person name="Zhong D."/>
            <person name="Zimmer A."/>
            <person name="Zwirko Z."/>
            <person name="Jaffe D.B."/>
            <person name="Alvarez P."/>
            <person name="Brockman W."/>
            <person name="Butler J."/>
            <person name="Chin C."/>
            <person name="Gnerre S."/>
            <person name="Grabherr M."/>
            <person name="Kleber M."/>
            <person name="Mauceli E."/>
            <person name="MacCallum I."/>
        </authorList>
    </citation>
    <scope>NUCLEOTIDE SEQUENCE [LARGE SCALE GENOMIC DNA]</scope>
    <source>
        <strain evidence="3">Tai18E2 / Tucson 14021-0261.01</strain>
    </source>
</reference>
<dbReference type="KEGG" id="dya:Dyak_GE18666"/>
<dbReference type="OrthoDB" id="7834469at2759"/>
<dbReference type="HOGENOM" id="CLU_129483_0_0_1"/>
<proteinExistence type="predicted"/>
<dbReference type="EMBL" id="CM000157">
    <property type="protein sequence ID" value="EDW88326.1"/>
    <property type="molecule type" value="Genomic_DNA"/>
</dbReference>
<keyword evidence="3" id="KW-1185">Reference proteome</keyword>
<dbReference type="PhylomeDB" id="B4P384"/>
<dbReference type="PANTHER" id="PTHR20898:SF0">
    <property type="entry name" value="DAEDALUS ON 3-RELATED"/>
    <property type="match status" value="1"/>
</dbReference>
<evidence type="ECO:0000256" key="1">
    <source>
        <dbReference type="SAM" id="SignalP"/>
    </source>
</evidence>
<dbReference type="SMART" id="SM00697">
    <property type="entry name" value="DM8"/>
    <property type="match status" value="1"/>
</dbReference>